<gene>
    <name evidence="1" type="ORF">EYR41_004220</name>
</gene>
<name>A0A8H2HV34_ORBOL</name>
<dbReference type="AlphaFoldDB" id="A0A8H2HV34"/>
<reference evidence="1 2" key="1">
    <citation type="submission" date="2019-03" db="EMBL/GenBank/DDBJ databases">
        <title>Nematode-trapping fungi genome.</title>
        <authorList>
            <person name="Vidal-Diez De Ulzurrun G."/>
        </authorList>
    </citation>
    <scope>NUCLEOTIDE SEQUENCE [LARGE SCALE GENOMIC DNA]</scope>
    <source>
        <strain evidence="1 2">TWF154</strain>
    </source>
</reference>
<evidence type="ECO:0000313" key="1">
    <source>
        <dbReference type="EMBL" id="TGJ72318.1"/>
    </source>
</evidence>
<evidence type="ECO:0000313" key="2">
    <source>
        <dbReference type="Proteomes" id="UP000297595"/>
    </source>
</evidence>
<protein>
    <submittedName>
        <fullName evidence="1">Uncharacterized protein</fullName>
    </submittedName>
</protein>
<accession>A0A8H2HV34</accession>
<dbReference type="EMBL" id="SOZJ01000002">
    <property type="protein sequence ID" value="TGJ72318.1"/>
    <property type="molecule type" value="Genomic_DNA"/>
</dbReference>
<sequence>MATRRNPPAPLVATKKEHFLAVPKGSPRGKQRIILALYRFFVSCDLLLLLSEGPCGDSDDILKIWRFWRTISVRVVKDFLLKKVSRNGGWKIMSRLNNTSVDTRFPVIYEFSNKIPMRIDRRANREHLEKRA</sequence>
<organism evidence="1 2">
    <name type="scientific">Orbilia oligospora</name>
    <name type="common">Nematode-trapping fungus</name>
    <name type="synonym">Arthrobotrys oligospora</name>
    <dbReference type="NCBI Taxonomy" id="2813651"/>
    <lineage>
        <taxon>Eukaryota</taxon>
        <taxon>Fungi</taxon>
        <taxon>Dikarya</taxon>
        <taxon>Ascomycota</taxon>
        <taxon>Pezizomycotina</taxon>
        <taxon>Orbiliomycetes</taxon>
        <taxon>Orbiliales</taxon>
        <taxon>Orbiliaceae</taxon>
        <taxon>Orbilia</taxon>
    </lineage>
</organism>
<dbReference type="Proteomes" id="UP000297595">
    <property type="component" value="Unassembled WGS sequence"/>
</dbReference>
<proteinExistence type="predicted"/>
<comment type="caution">
    <text evidence="1">The sequence shown here is derived from an EMBL/GenBank/DDBJ whole genome shotgun (WGS) entry which is preliminary data.</text>
</comment>